<reference evidence="1" key="1">
    <citation type="submission" date="2021-07" db="EMBL/GenBank/DDBJ databases">
        <authorList>
            <person name="Catto M.A."/>
            <person name="Jacobson A."/>
            <person name="Kennedy G."/>
            <person name="Labadie P."/>
            <person name="Hunt B.G."/>
            <person name="Srinivasan R."/>
        </authorList>
    </citation>
    <scope>NUCLEOTIDE SEQUENCE</scope>
    <source>
        <strain evidence="1">PL_HMW_Pooled</strain>
        <tissue evidence="1">Head</tissue>
    </source>
</reference>
<sequence>MHRALSWPLLAGCSPAEDEDGRGAALSSPPVVVVQALQAVPLAAQGQQQQQARRLLCRHYYPEGGWGWVIVVCCATVHLLAGGLQLSWAVLLAPTARRFDTPTLHTGKTCPEFTWEIEQHGRNESWDSQESWNPSGCPGKKHLFPGVFPGKPRTSPEKEDTSWECANSPGKPRTRFSLKEYFILFHIERKIFLTND</sequence>
<proteinExistence type="predicted"/>
<accession>A0AAE1HKK5</accession>
<comment type="caution">
    <text evidence="1">The sequence shown here is derived from an EMBL/GenBank/DDBJ whole genome shotgun (WGS) entry which is preliminary data.</text>
</comment>
<dbReference type="Proteomes" id="UP001219518">
    <property type="component" value="Unassembled WGS sequence"/>
</dbReference>
<gene>
    <name evidence="1" type="ORF">KUF71_001693</name>
</gene>
<dbReference type="AlphaFoldDB" id="A0AAE1HKK5"/>
<dbReference type="EMBL" id="JAHWGI010001134">
    <property type="protein sequence ID" value="KAK3923034.1"/>
    <property type="molecule type" value="Genomic_DNA"/>
</dbReference>
<evidence type="ECO:0000313" key="1">
    <source>
        <dbReference type="EMBL" id="KAK3923034.1"/>
    </source>
</evidence>
<evidence type="ECO:0000313" key="2">
    <source>
        <dbReference type="Proteomes" id="UP001219518"/>
    </source>
</evidence>
<reference evidence="1" key="2">
    <citation type="journal article" date="2023" name="BMC Genomics">
        <title>Pest status, molecular evolution, and epigenetic factors derived from the genome assembly of Frankliniella fusca, a thysanopteran phytovirus vector.</title>
        <authorList>
            <person name="Catto M.A."/>
            <person name="Labadie P.E."/>
            <person name="Jacobson A.L."/>
            <person name="Kennedy G.G."/>
            <person name="Srinivasan R."/>
            <person name="Hunt B.G."/>
        </authorList>
    </citation>
    <scope>NUCLEOTIDE SEQUENCE</scope>
    <source>
        <strain evidence="1">PL_HMW_Pooled</strain>
    </source>
</reference>
<keyword evidence="2" id="KW-1185">Reference proteome</keyword>
<protein>
    <submittedName>
        <fullName evidence="1">NADH-quinone oxidoreductase subunit A</fullName>
    </submittedName>
</protein>
<organism evidence="1 2">
    <name type="scientific">Frankliniella fusca</name>
    <dbReference type="NCBI Taxonomy" id="407009"/>
    <lineage>
        <taxon>Eukaryota</taxon>
        <taxon>Metazoa</taxon>
        <taxon>Ecdysozoa</taxon>
        <taxon>Arthropoda</taxon>
        <taxon>Hexapoda</taxon>
        <taxon>Insecta</taxon>
        <taxon>Pterygota</taxon>
        <taxon>Neoptera</taxon>
        <taxon>Paraneoptera</taxon>
        <taxon>Thysanoptera</taxon>
        <taxon>Terebrantia</taxon>
        <taxon>Thripoidea</taxon>
        <taxon>Thripidae</taxon>
        <taxon>Frankliniella</taxon>
    </lineage>
</organism>
<name>A0AAE1HKK5_9NEOP</name>